<comment type="similarity">
    <text evidence="8">Belongs to the insect chemoreceptor superfamily. Gustatory receptor (GR) family.</text>
</comment>
<evidence type="ECO:0000256" key="1">
    <source>
        <dbReference type="ARBA" id="ARBA00004651"/>
    </source>
</evidence>
<comment type="subcellular location">
    <subcellularLocation>
        <location evidence="1 8">Cell membrane</location>
        <topology evidence="1 8">Multi-pass membrane protein</topology>
    </subcellularLocation>
</comment>
<dbReference type="PANTHER" id="PTHR21143:SF128">
    <property type="entry name" value="GUSTATORY RECEPTOR FOR BITTER TASTE 66A"/>
    <property type="match status" value="1"/>
</dbReference>
<evidence type="ECO:0000313" key="9">
    <source>
        <dbReference type="EMBL" id="KFB46831.1"/>
    </source>
</evidence>
<dbReference type="GO" id="GO:0030425">
    <property type="term" value="C:dendrite"/>
    <property type="evidence" value="ECO:0007669"/>
    <property type="project" value="TreeGrafter"/>
</dbReference>
<dbReference type="PANTHER" id="PTHR21143">
    <property type="entry name" value="INVERTEBRATE GUSTATORY RECEPTOR"/>
    <property type="match status" value="1"/>
</dbReference>
<evidence type="ECO:0000256" key="2">
    <source>
        <dbReference type="ARBA" id="ARBA00022475"/>
    </source>
</evidence>
<evidence type="ECO:0000313" key="10">
    <source>
        <dbReference type="EnsemblMetazoa" id="ASIC014833-PA"/>
    </source>
</evidence>
<keyword evidence="6 8" id="KW-0675">Receptor</keyword>
<keyword evidence="11" id="KW-1185">Reference proteome</keyword>
<dbReference type="InterPro" id="IPR013604">
    <property type="entry name" value="7TM_chemorcpt"/>
</dbReference>
<dbReference type="GO" id="GO:0043025">
    <property type="term" value="C:neuronal cell body"/>
    <property type="evidence" value="ECO:0007669"/>
    <property type="project" value="TreeGrafter"/>
</dbReference>
<evidence type="ECO:0000256" key="8">
    <source>
        <dbReference type="RuleBase" id="RU363108"/>
    </source>
</evidence>
<accession>A0A084W9D7</accession>
<dbReference type="VEuPathDB" id="VectorBase:ASIS005410"/>
<reference evidence="10" key="2">
    <citation type="submission" date="2020-05" db="UniProtKB">
        <authorList>
            <consortium name="EnsemblMetazoa"/>
        </authorList>
    </citation>
    <scope>IDENTIFICATION</scope>
</reference>
<dbReference type="GO" id="GO:0050909">
    <property type="term" value="P:sensory perception of taste"/>
    <property type="evidence" value="ECO:0007669"/>
    <property type="project" value="InterPro"/>
</dbReference>
<feature type="transmembrane region" description="Helical" evidence="8">
    <location>
        <begin position="80"/>
        <end position="102"/>
    </location>
</feature>
<dbReference type="STRING" id="74873.A0A084W9D7"/>
<feature type="transmembrane region" description="Helical" evidence="8">
    <location>
        <begin position="42"/>
        <end position="60"/>
    </location>
</feature>
<evidence type="ECO:0000256" key="4">
    <source>
        <dbReference type="ARBA" id="ARBA00022989"/>
    </source>
</evidence>
<dbReference type="OMA" id="LIMMATD"/>
<dbReference type="Pfam" id="PF08395">
    <property type="entry name" value="7tm_7"/>
    <property type="match status" value="2"/>
</dbReference>
<dbReference type="GO" id="GO:0007165">
    <property type="term" value="P:signal transduction"/>
    <property type="evidence" value="ECO:0007669"/>
    <property type="project" value="UniProtKB-KW"/>
</dbReference>
<evidence type="ECO:0000256" key="5">
    <source>
        <dbReference type="ARBA" id="ARBA00023136"/>
    </source>
</evidence>
<proteinExistence type="inferred from homology"/>
<dbReference type="GO" id="GO:0008049">
    <property type="term" value="P:male courtship behavior"/>
    <property type="evidence" value="ECO:0007669"/>
    <property type="project" value="TreeGrafter"/>
</dbReference>
<keyword evidence="4 8" id="KW-1133">Transmembrane helix</keyword>
<feature type="transmembrane region" description="Helical" evidence="8">
    <location>
        <begin position="398"/>
        <end position="420"/>
    </location>
</feature>
<keyword evidence="2 8" id="KW-1003">Cell membrane</keyword>
<sequence length="532" mass="59510">MAAAPTVPGLLHSLQALFYISSIFGVFPYSLWAFLKRHVLQLSIIGNLYVVCSLVIYTGLYHVATTNYVDSDWEKTLTNAIGIFIIYMEPLMMCTDMVAAMINQKRLIECFDRLGRVDGKLAGVGILLDNRRAKRTSILLLLLMLLFESIITVYSFTSFETEYTPWSMIWFVTTVPTALNSVSRIWYVTLVLAVRHRFNAMNANMNAIAQGILHFKEQYGGEPESVGADIPMDYLEREIFTVYTQRKNQLLAGTTPPKKKRAQPPTPKIITVKPYEGKPLSLAEPVKPDGASLHGSAVVVRPGWTKPGDTFGPAQEYLPTDLRQRPRIGQRMDNKLILICRTHDELCEIGKIINRMYSVQMLVAMAHGFVAITAQFYFLYCGLTGQDVPVLFRSAQVLLLSIASILYTALKCVVPIFVCWKTKTDSQRTGIEMHYLANVVDECHCYEVVNHLSLKLLNHHLNFSACGFFDLDMTTLYAITGAITSYLIILIQFNLAAIQKSSTNSTALSNVTSTALSLVEEVSTALSTYVSN</sequence>
<name>A0A084W9D7_ANOSI</name>
<organism evidence="9">
    <name type="scientific">Anopheles sinensis</name>
    <name type="common">Mosquito</name>
    <dbReference type="NCBI Taxonomy" id="74873"/>
    <lineage>
        <taxon>Eukaryota</taxon>
        <taxon>Metazoa</taxon>
        <taxon>Ecdysozoa</taxon>
        <taxon>Arthropoda</taxon>
        <taxon>Hexapoda</taxon>
        <taxon>Insecta</taxon>
        <taxon>Pterygota</taxon>
        <taxon>Neoptera</taxon>
        <taxon>Endopterygota</taxon>
        <taxon>Diptera</taxon>
        <taxon>Nematocera</taxon>
        <taxon>Culicoidea</taxon>
        <taxon>Culicidae</taxon>
        <taxon>Anophelinae</taxon>
        <taxon>Anopheles</taxon>
    </lineage>
</organism>
<keyword evidence="5 8" id="KW-0472">Membrane</keyword>
<dbReference type="EnsemblMetazoa" id="ASIC014833-RA">
    <property type="protein sequence ID" value="ASIC014833-PA"/>
    <property type="gene ID" value="ASIC014833"/>
</dbReference>
<dbReference type="GO" id="GO:0005886">
    <property type="term" value="C:plasma membrane"/>
    <property type="evidence" value="ECO:0007669"/>
    <property type="project" value="UniProtKB-SubCell"/>
</dbReference>
<dbReference type="OrthoDB" id="6478931at2759"/>
<dbReference type="Proteomes" id="UP000030765">
    <property type="component" value="Unassembled WGS sequence"/>
</dbReference>
<evidence type="ECO:0000256" key="3">
    <source>
        <dbReference type="ARBA" id="ARBA00022692"/>
    </source>
</evidence>
<reference evidence="9 11" key="1">
    <citation type="journal article" date="2014" name="BMC Genomics">
        <title>Genome sequence of Anopheles sinensis provides insight into genetics basis of mosquito competence for malaria parasites.</title>
        <authorList>
            <person name="Zhou D."/>
            <person name="Zhang D."/>
            <person name="Ding G."/>
            <person name="Shi L."/>
            <person name="Hou Q."/>
            <person name="Ye Y."/>
            <person name="Xu Y."/>
            <person name="Zhou H."/>
            <person name="Xiong C."/>
            <person name="Li S."/>
            <person name="Yu J."/>
            <person name="Hong S."/>
            <person name="Yu X."/>
            <person name="Zou P."/>
            <person name="Chen C."/>
            <person name="Chang X."/>
            <person name="Wang W."/>
            <person name="Lv Y."/>
            <person name="Sun Y."/>
            <person name="Ma L."/>
            <person name="Shen B."/>
            <person name="Zhu C."/>
        </authorList>
    </citation>
    <scope>NUCLEOTIDE SEQUENCE [LARGE SCALE GENOMIC DNA]</scope>
</reference>
<dbReference type="GO" id="GO:0030424">
    <property type="term" value="C:axon"/>
    <property type="evidence" value="ECO:0007669"/>
    <property type="project" value="TreeGrafter"/>
</dbReference>
<evidence type="ECO:0000313" key="11">
    <source>
        <dbReference type="Proteomes" id="UP000030765"/>
    </source>
</evidence>
<dbReference type="AlphaFoldDB" id="A0A084W9D7"/>
<feature type="transmembrane region" description="Helical" evidence="8">
    <location>
        <begin position="138"/>
        <end position="156"/>
    </location>
</feature>
<feature type="transmembrane region" description="Helical" evidence="8">
    <location>
        <begin position="359"/>
        <end position="378"/>
    </location>
</feature>
<comment type="function">
    <text evidence="8">Gustatory receptor which mediates acceptance or avoidance behavior, depending on its substrates.</text>
</comment>
<keyword evidence="3 8" id="KW-0812">Transmembrane</keyword>
<gene>
    <name evidence="9" type="ORF">ZHAS_00014833</name>
</gene>
<evidence type="ECO:0000256" key="6">
    <source>
        <dbReference type="ARBA" id="ARBA00023170"/>
    </source>
</evidence>
<evidence type="ECO:0000256" key="7">
    <source>
        <dbReference type="ARBA" id="ARBA00023224"/>
    </source>
</evidence>
<dbReference type="EMBL" id="KE525322">
    <property type="protein sequence ID" value="KFB46831.1"/>
    <property type="molecule type" value="Genomic_DNA"/>
</dbReference>
<feature type="transmembrane region" description="Helical" evidence="8">
    <location>
        <begin position="16"/>
        <end position="35"/>
    </location>
</feature>
<dbReference type="VEuPathDB" id="VectorBase:ASIC014833"/>
<dbReference type="EMBL" id="ATLV01021715">
    <property type="status" value="NOT_ANNOTATED_CDS"/>
    <property type="molecule type" value="Genomic_DNA"/>
</dbReference>
<feature type="transmembrane region" description="Helical" evidence="8">
    <location>
        <begin position="168"/>
        <end position="194"/>
    </location>
</feature>
<keyword evidence="7 8" id="KW-0807">Transducer</keyword>
<dbReference type="GO" id="GO:0007635">
    <property type="term" value="P:chemosensory behavior"/>
    <property type="evidence" value="ECO:0007669"/>
    <property type="project" value="TreeGrafter"/>
</dbReference>
<protein>
    <recommendedName>
        <fullName evidence="8">Gustatory receptor</fullName>
    </recommendedName>
</protein>